<dbReference type="InterPro" id="IPR012337">
    <property type="entry name" value="RNaseH-like_sf"/>
</dbReference>
<dbReference type="GO" id="GO:0016788">
    <property type="term" value="F:hydrolase activity, acting on ester bonds"/>
    <property type="evidence" value="ECO:0007669"/>
    <property type="project" value="UniProtKB-UniRule"/>
</dbReference>
<evidence type="ECO:0000256" key="1">
    <source>
        <dbReference type="ARBA" id="ARBA00022490"/>
    </source>
</evidence>
<dbReference type="NCBIfam" id="TIGR00250">
    <property type="entry name" value="RNAse_H_YqgF"/>
    <property type="match status" value="1"/>
</dbReference>
<dbReference type="AlphaFoldDB" id="A0A809RR77"/>
<dbReference type="CDD" id="cd16964">
    <property type="entry name" value="YqgF"/>
    <property type="match status" value="1"/>
</dbReference>
<dbReference type="EC" id="3.1.-.-" evidence="5"/>
<dbReference type="InterPro" id="IPR037027">
    <property type="entry name" value="YqgF/RNaseH-like_dom_sf"/>
</dbReference>
<evidence type="ECO:0000313" key="7">
    <source>
        <dbReference type="EMBL" id="BBO22172.1"/>
    </source>
</evidence>
<feature type="domain" description="YqgF/RNase H-like" evidence="6">
    <location>
        <begin position="1"/>
        <end position="92"/>
    </location>
</feature>
<dbReference type="GO" id="GO:0004518">
    <property type="term" value="F:nuclease activity"/>
    <property type="evidence" value="ECO:0007669"/>
    <property type="project" value="UniProtKB-KW"/>
</dbReference>
<dbReference type="GO" id="GO:0005829">
    <property type="term" value="C:cytosol"/>
    <property type="evidence" value="ECO:0007669"/>
    <property type="project" value="TreeGrafter"/>
</dbReference>
<dbReference type="PANTHER" id="PTHR33317">
    <property type="entry name" value="POLYNUCLEOTIDYL TRANSFERASE, RIBONUCLEASE H-LIKE SUPERFAMILY PROTEIN"/>
    <property type="match status" value="1"/>
</dbReference>
<evidence type="ECO:0000313" key="8">
    <source>
        <dbReference type="Proteomes" id="UP000662914"/>
    </source>
</evidence>
<evidence type="ECO:0000256" key="2">
    <source>
        <dbReference type="ARBA" id="ARBA00022517"/>
    </source>
</evidence>
<dbReference type="KEGG" id="ddz:DSYM_28710"/>
<dbReference type="InterPro" id="IPR006641">
    <property type="entry name" value="YqgF/RNaseH-like_dom"/>
</dbReference>
<evidence type="ECO:0000256" key="4">
    <source>
        <dbReference type="ARBA" id="ARBA00022801"/>
    </source>
</evidence>
<organism evidence="7 8">
    <name type="scientific">Candidatus Desulfobacillus denitrificans</name>
    <dbReference type="NCBI Taxonomy" id="2608985"/>
    <lineage>
        <taxon>Bacteria</taxon>
        <taxon>Pseudomonadati</taxon>
        <taxon>Pseudomonadota</taxon>
        <taxon>Betaproteobacteria</taxon>
        <taxon>Candidatus Desulfobacillus</taxon>
    </lineage>
</organism>
<sequence>MKRIGVAVGERLLGRARALTTIEAEANEARFAAIARLITEWQPALLVVGLPLSLDGEEHEMTARARRFANQLHGRSGLPVVLADERLTSAAADAELREAGHGWKARKARIDALAAQHILQDYFDAA</sequence>
<dbReference type="SUPFAM" id="SSF53098">
    <property type="entry name" value="Ribonuclease H-like"/>
    <property type="match status" value="1"/>
</dbReference>
<comment type="function">
    <text evidence="5">Could be a nuclease involved in processing of the 5'-end of pre-16S rRNA.</text>
</comment>
<keyword evidence="2 5" id="KW-0690">Ribosome biogenesis</keyword>
<keyword evidence="3 5" id="KW-0540">Nuclease</keyword>
<accession>A0A809RR77</accession>
<protein>
    <recommendedName>
        <fullName evidence="5">Putative pre-16S rRNA nuclease</fullName>
        <ecNumber evidence="5">3.1.-.-</ecNumber>
    </recommendedName>
</protein>
<evidence type="ECO:0000256" key="3">
    <source>
        <dbReference type="ARBA" id="ARBA00022722"/>
    </source>
</evidence>
<dbReference type="HAMAP" id="MF_00651">
    <property type="entry name" value="Nuclease_YqgF"/>
    <property type="match status" value="1"/>
</dbReference>
<dbReference type="GO" id="GO:0000967">
    <property type="term" value="P:rRNA 5'-end processing"/>
    <property type="evidence" value="ECO:0007669"/>
    <property type="project" value="UniProtKB-UniRule"/>
</dbReference>
<proteinExistence type="inferred from homology"/>
<dbReference type="InterPro" id="IPR005227">
    <property type="entry name" value="YqgF"/>
</dbReference>
<dbReference type="Proteomes" id="UP000662914">
    <property type="component" value="Chromosome"/>
</dbReference>
<evidence type="ECO:0000259" key="6">
    <source>
        <dbReference type="SMART" id="SM00732"/>
    </source>
</evidence>
<dbReference type="Pfam" id="PF03652">
    <property type="entry name" value="RuvX"/>
    <property type="match status" value="1"/>
</dbReference>
<dbReference type="PANTHER" id="PTHR33317:SF4">
    <property type="entry name" value="POLYNUCLEOTIDYL TRANSFERASE, RIBONUCLEASE H-LIKE SUPERFAMILY PROTEIN"/>
    <property type="match status" value="1"/>
</dbReference>
<comment type="subcellular location">
    <subcellularLocation>
        <location evidence="5">Cytoplasm</location>
    </subcellularLocation>
</comment>
<reference evidence="7" key="1">
    <citation type="journal article" name="DNA Res.">
        <title>The physiological potential of anammox bacteria as revealed by their core genome structure.</title>
        <authorList>
            <person name="Okubo T."/>
            <person name="Toyoda A."/>
            <person name="Fukuhara K."/>
            <person name="Uchiyama I."/>
            <person name="Harigaya Y."/>
            <person name="Kuroiwa M."/>
            <person name="Suzuki T."/>
            <person name="Murakami Y."/>
            <person name="Suwa Y."/>
            <person name="Takami H."/>
        </authorList>
    </citation>
    <scope>NUCLEOTIDE SEQUENCE</scope>
    <source>
        <strain evidence="7">317325-3</strain>
    </source>
</reference>
<name>A0A809RR77_9PROT</name>
<comment type="similarity">
    <text evidence="5">Belongs to the YqgF HJR family.</text>
</comment>
<keyword evidence="4 5" id="KW-0378">Hydrolase</keyword>
<keyword evidence="1 5" id="KW-0963">Cytoplasm</keyword>
<dbReference type="SMART" id="SM00732">
    <property type="entry name" value="YqgFc"/>
    <property type="match status" value="1"/>
</dbReference>
<evidence type="ECO:0000256" key="5">
    <source>
        <dbReference type="HAMAP-Rule" id="MF_00651"/>
    </source>
</evidence>
<gene>
    <name evidence="7" type="ORF">DSYM_28710</name>
</gene>
<dbReference type="Gene3D" id="3.30.420.140">
    <property type="entry name" value="YqgF/RNase H-like domain"/>
    <property type="match status" value="1"/>
</dbReference>
<dbReference type="EMBL" id="AP021857">
    <property type="protein sequence ID" value="BBO22172.1"/>
    <property type="molecule type" value="Genomic_DNA"/>
</dbReference>